<protein>
    <submittedName>
        <fullName evidence="1">Uncharacterized protein</fullName>
    </submittedName>
</protein>
<dbReference type="CDD" id="cd21037">
    <property type="entry name" value="MLKL_NTD"/>
    <property type="match status" value="1"/>
</dbReference>
<dbReference type="InterPro" id="IPR059179">
    <property type="entry name" value="MLKL-like_MCAfunc"/>
</dbReference>
<proteinExistence type="predicted"/>
<organism evidence="1 2">
    <name type="scientific">Mycena albidolilacea</name>
    <dbReference type="NCBI Taxonomy" id="1033008"/>
    <lineage>
        <taxon>Eukaryota</taxon>
        <taxon>Fungi</taxon>
        <taxon>Dikarya</taxon>
        <taxon>Basidiomycota</taxon>
        <taxon>Agaricomycotina</taxon>
        <taxon>Agaricomycetes</taxon>
        <taxon>Agaricomycetidae</taxon>
        <taxon>Agaricales</taxon>
        <taxon>Marasmiineae</taxon>
        <taxon>Mycenaceae</taxon>
        <taxon>Mycena</taxon>
    </lineage>
</organism>
<name>A0AAD6ZYD5_9AGAR</name>
<gene>
    <name evidence="1" type="ORF">DFH08DRAFT_962178</name>
</gene>
<dbReference type="EMBL" id="JARIHO010000022">
    <property type="protein sequence ID" value="KAJ7344040.1"/>
    <property type="molecule type" value="Genomic_DNA"/>
</dbReference>
<dbReference type="AlphaFoldDB" id="A0AAD6ZYD5"/>
<dbReference type="Proteomes" id="UP001218218">
    <property type="component" value="Unassembled WGS sequence"/>
</dbReference>
<accession>A0AAD6ZYD5</accession>
<evidence type="ECO:0000313" key="2">
    <source>
        <dbReference type="Proteomes" id="UP001218218"/>
    </source>
</evidence>
<comment type="caution">
    <text evidence="1">The sequence shown here is derived from an EMBL/GenBank/DDBJ whole genome shotgun (WGS) entry which is preliminary data.</text>
</comment>
<reference evidence="1" key="1">
    <citation type="submission" date="2023-03" db="EMBL/GenBank/DDBJ databases">
        <title>Massive genome expansion in bonnet fungi (Mycena s.s.) driven by repeated elements and novel gene families across ecological guilds.</title>
        <authorList>
            <consortium name="Lawrence Berkeley National Laboratory"/>
            <person name="Harder C.B."/>
            <person name="Miyauchi S."/>
            <person name="Viragh M."/>
            <person name="Kuo A."/>
            <person name="Thoen E."/>
            <person name="Andreopoulos B."/>
            <person name="Lu D."/>
            <person name="Skrede I."/>
            <person name="Drula E."/>
            <person name="Henrissat B."/>
            <person name="Morin E."/>
            <person name="Kohler A."/>
            <person name="Barry K."/>
            <person name="LaButti K."/>
            <person name="Morin E."/>
            <person name="Salamov A."/>
            <person name="Lipzen A."/>
            <person name="Mereny Z."/>
            <person name="Hegedus B."/>
            <person name="Baldrian P."/>
            <person name="Stursova M."/>
            <person name="Weitz H."/>
            <person name="Taylor A."/>
            <person name="Grigoriev I.V."/>
            <person name="Nagy L.G."/>
            <person name="Martin F."/>
            <person name="Kauserud H."/>
        </authorList>
    </citation>
    <scope>NUCLEOTIDE SEQUENCE</scope>
    <source>
        <strain evidence="1">CBHHK002</strain>
    </source>
</reference>
<evidence type="ECO:0000313" key="1">
    <source>
        <dbReference type="EMBL" id="KAJ7344040.1"/>
    </source>
</evidence>
<sequence>MFQVSARKPTERRVHSYVPKEHRPRLPATYKLPIAFRGPNLICPTGHCSVSLQALKEFTDAFPPPKSVVGAVLAVWDISQRAKRCKSDARDITDRTAEILLEVAASAVPDESAIPSQMLQSIERFTSLDKV</sequence>
<keyword evidence="2" id="KW-1185">Reference proteome</keyword>